<name>A0A0E9VXQ6_ANGAN</name>
<proteinExistence type="predicted"/>
<sequence length="22" mass="2652">MWVTSLSALFSFLFMIVRCRIM</sequence>
<dbReference type="EMBL" id="GBXM01025720">
    <property type="protein sequence ID" value="JAH82857.1"/>
    <property type="molecule type" value="Transcribed_RNA"/>
</dbReference>
<evidence type="ECO:0000313" key="1">
    <source>
        <dbReference type="EMBL" id="JAH82857.1"/>
    </source>
</evidence>
<reference evidence="1" key="2">
    <citation type="journal article" date="2015" name="Fish Shellfish Immunol.">
        <title>Early steps in the European eel (Anguilla anguilla)-Vibrio vulnificus interaction in the gills: Role of the RtxA13 toxin.</title>
        <authorList>
            <person name="Callol A."/>
            <person name="Pajuelo D."/>
            <person name="Ebbesson L."/>
            <person name="Teles M."/>
            <person name="MacKenzie S."/>
            <person name="Amaro C."/>
        </authorList>
    </citation>
    <scope>NUCLEOTIDE SEQUENCE</scope>
</reference>
<organism evidence="1">
    <name type="scientific">Anguilla anguilla</name>
    <name type="common">European freshwater eel</name>
    <name type="synonym">Muraena anguilla</name>
    <dbReference type="NCBI Taxonomy" id="7936"/>
    <lineage>
        <taxon>Eukaryota</taxon>
        <taxon>Metazoa</taxon>
        <taxon>Chordata</taxon>
        <taxon>Craniata</taxon>
        <taxon>Vertebrata</taxon>
        <taxon>Euteleostomi</taxon>
        <taxon>Actinopterygii</taxon>
        <taxon>Neopterygii</taxon>
        <taxon>Teleostei</taxon>
        <taxon>Anguilliformes</taxon>
        <taxon>Anguillidae</taxon>
        <taxon>Anguilla</taxon>
    </lineage>
</organism>
<reference evidence="1" key="1">
    <citation type="submission" date="2014-11" db="EMBL/GenBank/DDBJ databases">
        <authorList>
            <person name="Amaro Gonzalez C."/>
        </authorList>
    </citation>
    <scope>NUCLEOTIDE SEQUENCE</scope>
</reference>
<accession>A0A0E9VXQ6</accession>
<dbReference type="AlphaFoldDB" id="A0A0E9VXQ6"/>
<protein>
    <submittedName>
        <fullName evidence="1">Uncharacterized protein</fullName>
    </submittedName>
</protein>